<dbReference type="Gene3D" id="2.40.30.170">
    <property type="match status" value="1"/>
</dbReference>
<dbReference type="GO" id="GO:0015031">
    <property type="term" value="P:protein transport"/>
    <property type="evidence" value="ECO:0007669"/>
    <property type="project" value="InterPro"/>
</dbReference>
<dbReference type="InterPro" id="IPR010129">
    <property type="entry name" value="T1SS_HlyD"/>
</dbReference>
<feature type="domain" description="AprE-like beta-barrel" evidence="11">
    <location>
        <begin position="353"/>
        <end position="440"/>
    </location>
</feature>
<dbReference type="InterPro" id="IPR058982">
    <property type="entry name" value="Beta-barrel_AprE"/>
</dbReference>
<proteinExistence type="inferred from homology"/>
<feature type="domain" description="AprE-like long alpha-helical hairpin" evidence="10">
    <location>
        <begin position="130"/>
        <end position="305"/>
    </location>
</feature>
<evidence type="ECO:0000256" key="9">
    <source>
        <dbReference type="RuleBase" id="RU365093"/>
    </source>
</evidence>
<dbReference type="NCBIfam" id="TIGR01843">
    <property type="entry name" value="type_I_hlyD"/>
    <property type="match status" value="1"/>
</dbReference>
<dbReference type="PANTHER" id="PTHR30386">
    <property type="entry name" value="MEMBRANE FUSION SUBUNIT OF EMRAB-TOLC MULTIDRUG EFFLUX PUMP"/>
    <property type="match status" value="1"/>
</dbReference>
<dbReference type="PRINTS" id="PR01490">
    <property type="entry name" value="RTXTOXIND"/>
</dbReference>
<dbReference type="GO" id="GO:0005886">
    <property type="term" value="C:plasma membrane"/>
    <property type="evidence" value="ECO:0007669"/>
    <property type="project" value="UniProtKB-SubCell"/>
</dbReference>
<evidence type="ECO:0000313" key="13">
    <source>
        <dbReference type="Proteomes" id="UP000248916"/>
    </source>
</evidence>
<dbReference type="Gene3D" id="2.40.50.100">
    <property type="match status" value="1"/>
</dbReference>
<comment type="subcellular location">
    <subcellularLocation>
        <location evidence="1 9">Cell inner membrane</location>
        <topology evidence="1 9">Single-pass membrane protein</topology>
    </subcellularLocation>
</comment>
<dbReference type="Pfam" id="PF26002">
    <property type="entry name" value="Beta-barrel_AprE"/>
    <property type="match status" value="1"/>
</dbReference>
<dbReference type="RefSeq" id="WP_111538786.1">
    <property type="nucleotide sequence ID" value="NZ_QKZL01000027.1"/>
</dbReference>
<keyword evidence="4 9" id="KW-1003">Cell membrane</keyword>
<sequence>MKSIDLVAQPALDLPVARTRRGGYLSRGSGSREQLRYLAQSIRLEETPDPRLSRAMIWTLAVVCFGLFAWAGYTTVPEVARAGGQIVPVGFEREVQHPFGGTITSLLVRTGAQVETGQLIARIDAEPIRKDLARLDERARVLGITAERLRAYLEERPADFTPFGTPDRRDVREAEAGLAAMRADYDNRYAVALKQREQRERELAAVRARHGAARTTLAELEELFVRQEALGEKGLVRFGELVRLRRDVGEQRGEMAALGERLMQAEAGLREFETRVASVRTSERSALLQQLADVEGQIADNAARRDKVLAQLRRTDITAPIAGQVKIRDGLGIGSFLSPGESVVQIVPTDTPLVAQVRISPRDIGRVEPGQPVQVRVSAYDFVQFGSIDGTLAELSPGSFSSPDGVAYFTGEIALARDYVGSNPAQRISAGMTIDASIVNGERTLLAYLVKPVKLALAGAFGEH</sequence>
<evidence type="ECO:0000256" key="2">
    <source>
        <dbReference type="ARBA" id="ARBA00009477"/>
    </source>
</evidence>
<dbReference type="OrthoDB" id="9810980at2"/>
<dbReference type="EMBL" id="QKZL01000027">
    <property type="protein sequence ID" value="PZX11891.1"/>
    <property type="molecule type" value="Genomic_DNA"/>
</dbReference>
<keyword evidence="3 9" id="KW-0813">Transport</keyword>
<gene>
    <name evidence="12" type="ORF">LX81_03767</name>
</gene>
<comment type="similarity">
    <text evidence="2 9">Belongs to the membrane fusion protein (MFP) (TC 8.A.1) family.</text>
</comment>
<evidence type="ECO:0000313" key="12">
    <source>
        <dbReference type="EMBL" id="PZX11891.1"/>
    </source>
</evidence>
<keyword evidence="6" id="KW-0812">Transmembrane</keyword>
<organism evidence="12 13">
    <name type="scientific">Palleronia aestuarii</name>
    <dbReference type="NCBI Taxonomy" id="568105"/>
    <lineage>
        <taxon>Bacteria</taxon>
        <taxon>Pseudomonadati</taxon>
        <taxon>Pseudomonadota</taxon>
        <taxon>Alphaproteobacteria</taxon>
        <taxon>Rhodobacterales</taxon>
        <taxon>Roseobacteraceae</taxon>
        <taxon>Palleronia</taxon>
    </lineage>
</organism>
<evidence type="ECO:0000256" key="4">
    <source>
        <dbReference type="ARBA" id="ARBA00022475"/>
    </source>
</evidence>
<name>A0A2W7MW71_9RHOB</name>
<comment type="caution">
    <text evidence="12">The sequence shown here is derived from an EMBL/GenBank/DDBJ whole genome shotgun (WGS) entry which is preliminary data.</text>
</comment>
<dbReference type="Pfam" id="PF25994">
    <property type="entry name" value="HH_AprE"/>
    <property type="match status" value="1"/>
</dbReference>
<evidence type="ECO:0000256" key="7">
    <source>
        <dbReference type="ARBA" id="ARBA00022989"/>
    </source>
</evidence>
<accession>A0A2W7MW71</accession>
<keyword evidence="8" id="KW-0472">Membrane</keyword>
<dbReference type="InterPro" id="IPR050739">
    <property type="entry name" value="MFP"/>
</dbReference>
<evidence type="ECO:0000256" key="8">
    <source>
        <dbReference type="ARBA" id="ARBA00023136"/>
    </source>
</evidence>
<evidence type="ECO:0000259" key="10">
    <source>
        <dbReference type="Pfam" id="PF25994"/>
    </source>
</evidence>
<evidence type="ECO:0000259" key="11">
    <source>
        <dbReference type="Pfam" id="PF26002"/>
    </source>
</evidence>
<reference evidence="12 13" key="1">
    <citation type="submission" date="2018-06" db="EMBL/GenBank/DDBJ databases">
        <title>Genomic Encyclopedia of Archaeal and Bacterial Type Strains, Phase II (KMG-II): from individual species to whole genera.</title>
        <authorList>
            <person name="Goeker M."/>
        </authorList>
    </citation>
    <scope>NUCLEOTIDE SEQUENCE [LARGE SCALE GENOMIC DNA]</scope>
    <source>
        <strain evidence="12 13">DSM 22009</strain>
    </source>
</reference>
<evidence type="ECO:0000256" key="3">
    <source>
        <dbReference type="ARBA" id="ARBA00022448"/>
    </source>
</evidence>
<dbReference type="PANTHER" id="PTHR30386:SF26">
    <property type="entry name" value="TRANSPORT PROTEIN COMB"/>
    <property type="match status" value="1"/>
</dbReference>
<keyword evidence="13" id="KW-1185">Reference proteome</keyword>
<evidence type="ECO:0000256" key="6">
    <source>
        <dbReference type="ARBA" id="ARBA00022692"/>
    </source>
</evidence>
<protein>
    <recommendedName>
        <fullName evidence="9">Membrane fusion protein (MFP) family protein</fullName>
    </recommendedName>
</protein>
<dbReference type="InterPro" id="IPR058781">
    <property type="entry name" value="HH_AprE-like"/>
</dbReference>
<keyword evidence="5 9" id="KW-0997">Cell inner membrane</keyword>
<dbReference type="AlphaFoldDB" id="A0A2W7MW71"/>
<evidence type="ECO:0000256" key="5">
    <source>
        <dbReference type="ARBA" id="ARBA00022519"/>
    </source>
</evidence>
<dbReference type="Proteomes" id="UP000248916">
    <property type="component" value="Unassembled WGS sequence"/>
</dbReference>
<keyword evidence="7" id="KW-1133">Transmembrane helix</keyword>
<evidence type="ECO:0000256" key="1">
    <source>
        <dbReference type="ARBA" id="ARBA00004377"/>
    </source>
</evidence>